<keyword evidence="2" id="KW-1185">Reference proteome</keyword>
<reference evidence="1 2" key="1">
    <citation type="submission" date="2018-08" db="EMBL/GenBank/DDBJ databases">
        <title>Fulvimarina sp. 85, whole genome shotgun sequence.</title>
        <authorList>
            <person name="Tuo L."/>
        </authorList>
    </citation>
    <scope>NUCLEOTIDE SEQUENCE [LARGE SCALE GENOMIC DNA]</scope>
    <source>
        <strain evidence="1 2">85</strain>
    </source>
</reference>
<dbReference type="Proteomes" id="UP000264310">
    <property type="component" value="Unassembled WGS sequence"/>
</dbReference>
<comment type="caution">
    <text evidence="1">The sequence shown here is derived from an EMBL/GenBank/DDBJ whole genome shotgun (WGS) entry which is preliminary data.</text>
</comment>
<dbReference type="OrthoDB" id="7582980at2"/>
<sequence>MAGDPQAAAAFPWDDVLAFGLGVLKLSPRDFWAATPRELAAAMGAFGGRSGARAPSPADLLALMTRFPDQP</sequence>
<organism evidence="1 2">
    <name type="scientific">Fulvimarina endophytica</name>
    <dbReference type="NCBI Taxonomy" id="2293836"/>
    <lineage>
        <taxon>Bacteria</taxon>
        <taxon>Pseudomonadati</taxon>
        <taxon>Pseudomonadota</taxon>
        <taxon>Alphaproteobacteria</taxon>
        <taxon>Hyphomicrobiales</taxon>
        <taxon>Aurantimonadaceae</taxon>
        <taxon>Fulvimarina</taxon>
    </lineage>
</organism>
<dbReference type="InterPro" id="IPR019056">
    <property type="entry name" value="Phage_TAC_6"/>
</dbReference>
<evidence type="ECO:0000313" key="2">
    <source>
        <dbReference type="Proteomes" id="UP000264310"/>
    </source>
</evidence>
<protein>
    <submittedName>
        <fullName evidence="1">Phage tail assembly chaperone</fullName>
    </submittedName>
</protein>
<name>A0A371X4Q8_9HYPH</name>
<dbReference type="AlphaFoldDB" id="A0A371X4Q8"/>
<accession>A0A371X4Q8</accession>
<dbReference type="RefSeq" id="WP_116682642.1">
    <property type="nucleotide sequence ID" value="NZ_QURL01000003.1"/>
</dbReference>
<dbReference type="EMBL" id="QURL01000003">
    <property type="protein sequence ID" value="RFC64226.1"/>
    <property type="molecule type" value="Genomic_DNA"/>
</dbReference>
<dbReference type="Pfam" id="PF09550">
    <property type="entry name" value="Phage_TAC_6"/>
    <property type="match status" value="1"/>
</dbReference>
<evidence type="ECO:0000313" key="1">
    <source>
        <dbReference type="EMBL" id="RFC64226.1"/>
    </source>
</evidence>
<gene>
    <name evidence="1" type="ORF">DYI37_07750</name>
</gene>
<proteinExistence type="predicted"/>